<gene>
    <name evidence="1" type="ORF">DAT39_006032</name>
</gene>
<evidence type="ECO:0000313" key="2">
    <source>
        <dbReference type="Proteomes" id="UP000727407"/>
    </source>
</evidence>
<keyword evidence="2" id="KW-1185">Reference proteome</keyword>
<dbReference type="Proteomes" id="UP000727407">
    <property type="component" value="Unassembled WGS sequence"/>
</dbReference>
<proteinExistence type="predicted"/>
<sequence>ILHGELFPHNPQDKAESEMVNGTLLVAMTQGTGNLTEDSGFIKCLICKTIVKAMMSRLKRKSKEK</sequence>
<protein>
    <submittedName>
        <fullName evidence="1">Uncharacterized protein</fullName>
    </submittedName>
</protein>
<organism evidence="1 2">
    <name type="scientific">Clarias magur</name>
    <name type="common">Asian catfish</name>
    <name type="synonym">Macropteronotus magur</name>
    <dbReference type="NCBI Taxonomy" id="1594786"/>
    <lineage>
        <taxon>Eukaryota</taxon>
        <taxon>Metazoa</taxon>
        <taxon>Chordata</taxon>
        <taxon>Craniata</taxon>
        <taxon>Vertebrata</taxon>
        <taxon>Euteleostomi</taxon>
        <taxon>Actinopterygii</taxon>
        <taxon>Neopterygii</taxon>
        <taxon>Teleostei</taxon>
        <taxon>Ostariophysi</taxon>
        <taxon>Siluriformes</taxon>
        <taxon>Clariidae</taxon>
        <taxon>Clarias</taxon>
    </lineage>
</organism>
<dbReference type="AlphaFoldDB" id="A0A8J4UBC1"/>
<accession>A0A8J4UBC1</accession>
<reference evidence="1" key="1">
    <citation type="submission" date="2020-07" db="EMBL/GenBank/DDBJ databases">
        <title>Clarias magur genome sequencing, assembly and annotation.</title>
        <authorList>
            <person name="Kushwaha B."/>
            <person name="Kumar R."/>
            <person name="Das P."/>
            <person name="Joshi C.G."/>
            <person name="Kumar D."/>
            <person name="Nagpure N.S."/>
            <person name="Pandey M."/>
            <person name="Agarwal S."/>
            <person name="Srivastava S."/>
            <person name="Singh M."/>
            <person name="Sahoo L."/>
            <person name="Jayasankar P."/>
            <person name="Meher P.K."/>
            <person name="Koringa P.G."/>
            <person name="Iquebal M.A."/>
            <person name="Das S.P."/>
            <person name="Bit A."/>
            <person name="Patnaik S."/>
            <person name="Patel N."/>
            <person name="Shah T.M."/>
            <person name="Hinsu A."/>
            <person name="Jena J.K."/>
        </authorList>
    </citation>
    <scope>NUCLEOTIDE SEQUENCE</scope>
    <source>
        <strain evidence="1">CIFAMagur01</strain>
        <tissue evidence="1">Testis</tissue>
    </source>
</reference>
<dbReference type="OrthoDB" id="10519110at2759"/>
<evidence type="ECO:0000313" key="1">
    <source>
        <dbReference type="EMBL" id="KAF5904208.1"/>
    </source>
</evidence>
<dbReference type="EMBL" id="QNUK01000061">
    <property type="protein sequence ID" value="KAF5904208.1"/>
    <property type="molecule type" value="Genomic_DNA"/>
</dbReference>
<comment type="caution">
    <text evidence="1">The sequence shown here is derived from an EMBL/GenBank/DDBJ whole genome shotgun (WGS) entry which is preliminary data.</text>
</comment>
<name>A0A8J4UBC1_CLAMG</name>
<feature type="non-terminal residue" evidence="1">
    <location>
        <position position="65"/>
    </location>
</feature>
<feature type="non-terminal residue" evidence="1">
    <location>
        <position position="1"/>
    </location>
</feature>